<dbReference type="SUPFAM" id="SSF54373">
    <property type="entry name" value="FAD-linked reductases, C-terminal domain"/>
    <property type="match status" value="1"/>
</dbReference>
<dbReference type="Gene3D" id="3.30.9.10">
    <property type="entry name" value="D-Amino Acid Oxidase, subunit A, domain 2"/>
    <property type="match status" value="1"/>
</dbReference>
<name>A0ABT3JBW3_9SPHN</name>
<keyword evidence="2" id="KW-0285">Flavoprotein</keyword>
<evidence type="ECO:0000256" key="1">
    <source>
        <dbReference type="ARBA" id="ARBA00001974"/>
    </source>
</evidence>
<feature type="domain" description="FAD dependent oxidoreductase" evidence="7">
    <location>
        <begin position="5"/>
        <end position="365"/>
    </location>
</feature>
<organism evidence="8 9">
    <name type="scientific">Sphingomonas arvum</name>
    <dbReference type="NCBI Taxonomy" id="2992113"/>
    <lineage>
        <taxon>Bacteria</taxon>
        <taxon>Pseudomonadati</taxon>
        <taxon>Pseudomonadota</taxon>
        <taxon>Alphaproteobacteria</taxon>
        <taxon>Sphingomonadales</taxon>
        <taxon>Sphingomonadaceae</taxon>
        <taxon>Sphingomonas</taxon>
    </lineage>
</organism>
<dbReference type="RefSeq" id="WP_264880377.1">
    <property type="nucleotide sequence ID" value="NZ_JAPDOB010000001.1"/>
</dbReference>
<gene>
    <name evidence="8" type="ORF">OMW55_01880</name>
</gene>
<dbReference type="Gene3D" id="3.50.50.60">
    <property type="entry name" value="FAD/NAD(P)-binding domain"/>
    <property type="match status" value="1"/>
</dbReference>
<dbReference type="SUPFAM" id="SSF51905">
    <property type="entry name" value="FAD/NAD(P)-binding domain"/>
    <property type="match status" value="1"/>
</dbReference>
<keyword evidence="4" id="KW-0560">Oxidoreductase</keyword>
<dbReference type="InterPro" id="IPR006076">
    <property type="entry name" value="FAD-dep_OxRdtase"/>
</dbReference>
<evidence type="ECO:0000256" key="6">
    <source>
        <dbReference type="SAM" id="Phobius"/>
    </source>
</evidence>
<keyword evidence="3" id="KW-0274">FAD</keyword>
<dbReference type="Pfam" id="PF01266">
    <property type="entry name" value="DAO"/>
    <property type="match status" value="1"/>
</dbReference>
<protein>
    <submittedName>
        <fullName evidence="8">NAD(P)/FAD-dependent oxidoreductase</fullName>
    </submittedName>
</protein>
<dbReference type="PANTHER" id="PTHR43104:SF4">
    <property type="entry name" value="L-2-HYDROXYGLUTARATE DEHYDROGENASE, MITOCHONDRIAL"/>
    <property type="match status" value="1"/>
</dbReference>
<evidence type="ECO:0000256" key="4">
    <source>
        <dbReference type="ARBA" id="ARBA00023002"/>
    </source>
</evidence>
<evidence type="ECO:0000259" key="7">
    <source>
        <dbReference type="Pfam" id="PF01266"/>
    </source>
</evidence>
<keyword evidence="6" id="KW-0812">Transmembrane</keyword>
<reference evidence="8 9" key="1">
    <citation type="submission" date="2022-10" db="EMBL/GenBank/DDBJ databases">
        <title>Sphingomonas sp.</title>
        <authorList>
            <person name="Jin C."/>
        </authorList>
    </citation>
    <scope>NUCLEOTIDE SEQUENCE [LARGE SCALE GENOMIC DNA]</scope>
    <source>
        <strain evidence="8 9">BN140010</strain>
    </source>
</reference>
<keyword evidence="6" id="KW-1133">Transmembrane helix</keyword>
<comment type="similarity">
    <text evidence="5">Belongs to the L2HGDH family.</text>
</comment>
<proteinExistence type="inferred from homology"/>
<dbReference type="PANTHER" id="PTHR43104">
    <property type="entry name" value="L-2-HYDROXYGLUTARATE DEHYDROGENASE, MITOCHONDRIAL"/>
    <property type="match status" value="1"/>
</dbReference>
<evidence type="ECO:0000313" key="8">
    <source>
        <dbReference type="EMBL" id="MCW3796558.1"/>
    </source>
</evidence>
<dbReference type="InterPro" id="IPR036188">
    <property type="entry name" value="FAD/NAD-bd_sf"/>
</dbReference>
<sequence length="375" mass="39766">MSDIDVAVIGGGVVGLACAVALARRGLQVMVLERAERTGSETSSRNSEVIHAGIYYPPGSLKARLCVDGRDRLYAYCAERSVPHRRVGKLIFAASEAETAELDVIAARADSAGAGSLDRLDAAQARRIEPELGVAAALFSPRTGIIDSHAYMLALEGELNDLGGAVVCHTRLTRAERVDGRWQLWIAGEDEPVLGARLLVNAAGLHATQTAALIDGLPPALVPGPVYARGCYFSYGRPVPFTHLIYPVPVKGGLGTHLTLDLAGRARFGPNVEWIDDVDYTIAPHLHAEFLEAARKIWPAIEPDALHADYAGVRPKVRTADGAIATDFIVQAPDDHGLAGLVNLFGIESPGLTASLALGDEVAARLERCGDLQPA</sequence>
<keyword evidence="9" id="KW-1185">Reference proteome</keyword>
<accession>A0ABT3JBW3</accession>
<dbReference type="EMBL" id="JAPDOB010000001">
    <property type="protein sequence ID" value="MCW3796558.1"/>
    <property type="molecule type" value="Genomic_DNA"/>
</dbReference>
<keyword evidence="6" id="KW-0472">Membrane</keyword>
<evidence type="ECO:0000256" key="5">
    <source>
        <dbReference type="ARBA" id="ARBA00037941"/>
    </source>
</evidence>
<evidence type="ECO:0000256" key="2">
    <source>
        <dbReference type="ARBA" id="ARBA00022630"/>
    </source>
</evidence>
<comment type="caution">
    <text evidence="8">The sequence shown here is derived from an EMBL/GenBank/DDBJ whole genome shotgun (WGS) entry which is preliminary data.</text>
</comment>
<dbReference type="Proteomes" id="UP001526246">
    <property type="component" value="Unassembled WGS sequence"/>
</dbReference>
<comment type="cofactor">
    <cofactor evidence="1">
        <name>FAD</name>
        <dbReference type="ChEBI" id="CHEBI:57692"/>
    </cofactor>
</comment>
<evidence type="ECO:0000256" key="3">
    <source>
        <dbReference type="ARBA" id="ARBA00022827"/>
    </source>
</evidence>
<evidence type="ECO:0000313" key="9">
    <source>
        <dbReference type="Proteomes" id="UP001526246"/>
    </source>
</evidence>
<feature type="transmembrane region" description="Helical" evidence="6">
    <location>
        <begin position="6"/>
        <end position="27"/>
    </location>
</feature>